<dbReference type="PROSITE" id="PS51160">
    <property type="entry name" value="ACYLPHOSPHATASE_3"/>
    <property type="match status" value="1"/>
</dbReference>
<evidence type="ECO:0000256" key="2">
    <source>
        <dbReference type="ARBA" id="ARBA00008097"/>
    </source>
</evidence>
<evidence type="ECO:0000259" key="10">
    <source>
        <dbReference type="PROSITE" id="PS51160"/>
    </source>
</evidence>
<dbReference type="Gene3D" id="3.90.870.50">
    <property type="match status" value="1"/>
</dbReference>
<evidence type="ECO:0000256" key="3">
    <source>
        <dbReference type="ARBA" id="ARBA00022598"/>
    </source>
</evidence>
<dbReference type="Pfam" id="PF00708">
    <property type="entry name" value="Acylphosphatase"/>
    <property type="match status" value="1"/>
</dbReference>
<dbReference type="Pfam" id="PF17788">
    <property type="entry name" value="HypF_C"/>
    <property type="match status" value="1"/>
</dbReference>
<dbReference type="GO" id="GO:0008270">
    <property type="term" value="F:zinc ion binding"/>
    <property type="evidence" value="ECO:0007669"/>
    <property type="project" value="UniProtKB-KW"/>
</dbReference>
<sequence length="813" mass="94307">MRIRRYCIKVYGIVQGVGYRPFVYKAALKYKISGFVRNLGGMVLIIYEGDIENRKDFLYEVLHQCPPLASIEKTDILLNNIQIIVDKKVRLVRNIYNQKEAFVIMESAVNDNKIRFIPPDIAICKKCQSDMKDKNHRYYRYPFTNCTECGPRYSIIKSLPYDRSTTTMNEFKMCMECQKDYENIKSRRFHAEPTSCNQCGPRLWMTDKYGNELICEDVIKEGIRKLKEGKILAIKGIGGFHLACDALNDDAIHNLRDRKHRPRKPFAIMVRNIEVVKQICEMNEKEEEILMSERRPIVILKKKRQSQSLRLPDTIAPGSKSLGVMLPYAPIHYLLLEELDYLIMTSANISSMPLEYRNISAIKHLKDVADYFILHNRNIYIPIDDSVVKVLDGTEIVSRRARGYIPYTYKIQTKEEILAFGADMKGSICVSNNEYLYYSQYLGDLCEVECYRNYKKILNHFKTIFQIKPKIVTYDMHPAYISRSLAEEYETRWNTKAIGIYHHHAHMASCMGEHGLDEKVIGVIYDGTGYGTDGAIWGGEFLVGDYKSFHRMGHLDYLVIQGGEEAINNPWRILVCYLEQLGFDAMKLVRNASEDSIELLIQLLNSNLMCHTTSSMGRLFDAVSALLGICYQNTYEGQAAIELENELDEMDICIYLEEIKINKNRNMDYQKNQNNRYSYQKQYNQNDEQLIYPFEIIWKDGTYLIKLEKIFEGIIQDIEKGEINSRISFRFHNTVIEASAQMIDKISEITGIRTVILSGGVFENRYLLTMLNNKLKIKGYQVYYNQQIPTNDSGISYGQIFIANAKFDEREGN</sequence>
<dbReference type="PIRSF" id="PIRSF006256">
    <property type="entry name" value="CMPcnvr_hdrg_mat"/>
    <property type="match status" value="1"/>
</dbReference>
<dbReference type="PANTHER" id="PTHR42959:SF1">
    <property type="entry name" value="CARBAMOYLTRANSFERASE HYPF"/>
    <property type="match status" value="1"/>
</dbReference>
<dbReference type="GO" id="GO:0003998">
    <property type="term" value="F:acylphosphatase activity"/>
    <property type="evidence" value="ECO:0007669"/>
    <property type="project" value="UniProtKB-EC"/>
</dbReference>
<protein>
    <recommendedName>
        <fullName evidence="8">Carbamoyltransferase</fullName>
        <ecNumber evidence="8">6.2.-.-</ecNumber>
    </recommendedName>
</protein>
<evidence type="ECO:0000313" key="13">
    <source>
        <dbReference type="Proteomes" id="UP000595897"/>
    </source>
</evidence>
<evidence type="ECO:0000256" key="9">
    <source>
        <dbReference type="PROSITE-ProRule" id="PRU00520"/>
    </source>
</evidence>
<evidence type="ECO:0000313" key="12">
    <source>
        <dbReference type="EMBL" id="BCN31245.1"/>
    </source>
</evidence>
<dbReference type="Pfam" id="PF07503">
    <property type="entry name" value="zf-HYPF"/>
    <property type="match status" value="2"/>
</dbReference>
<keyword evidence="3" id="KW-0436">Ligase</keyword>
<dbReference type="EC" id="6.2.-.-" evidence="8"/>
<dbReference type="SUPFAM" id="SSF54975">
    <property type="entry name" value="Acylphosphatase/BLUF domain-like"/>
    <property type="match status" value="1"/>
</dbReference>
<dbReference type="InterPro" id="IPR004421">
    <property type="entry name" value="Carbamoyltransferase_HypF"/>
</dbReference>
<dbReference type="InterPro" id="IPR006070">
    <property type="entry name" value="Sua5-like_dom"/>
</dbReference>
<dbReference type="SUPFAM" id="SSF55821">
    <property type="entry name" value="YrdC/RibB"/>
    <property type="match status" value="1"/>
</dbReference>
<dbReference type="EMBL" id="AP024169">
    <property type="protein sequence ID" value="BCN31245.1"/>
    <property type="molecule type" value="Genomic_DNA"/>
</dbReference>
<dbReference type="NCBIfam" id="TIGR00143">
    <property type="entry name" value="hypF"/>
    <property type="match status" value="1"/>
</dbReference>
<evidence type="ECO:0000256" key="8">
    <source>
        <dbReference type="PIRNR" id="PIRNR006256"/>
    </source>
</evidence>
<dbReference type="GO" id="GO:0051604">
    <property type="term" value="P:protein maturation"/>
    <property type="evidence" value="ECO:0007669"/>
    <property type="project" value="TreeGrafter"/>
</dbReference>
<keyword evidence="9" id="KW-0378">Hydrolase</keyword>
<dbReference type="Pfam" id="PF22521">
    <property type="entry name" value="HypF_C_2"/>
    <property type="match status" value="1"/>
</dbReference>
<name>A0A7R7ELT8_9FIRM</name>
<reference evidence="12 13" key="1">
    <citation type="submission" date="2020-11" db="EMBL/GenBank/DDBJ databases">
        <title>Draft genome sequencing of a Lachnospiraceae strain isolated from anoxic soil subjected to BSD treatment.</title>
        <authorList>
            <person name="Uek A."/>
            <person name="Tonouchi A."/>
        </authorList>
    </citation>
    <scope>NUCLEOTIDE SEQUENCE [LARGE SCALE GENOMIC DNA]</scope>
    <source>
        <strain evidence="12 13">TB5</strain>
    </source>
</reference>
<dbReference type="Gene3D" id="3.30.420.40">
    <property type="match status" value="1"/>
</dbReference>
<dbReference type="InterPro" id="IPR055128">
    <property type="entry name" value="HypF_C_2"/>
</dbReference>
<feature type="domain" description="YrdC-like" evidence="11">
    <location>
        <begin position="216"/>
        <end position="403"/>
    </location>
</feature>
<keyword evidence="12" id="KW-0808">Transferase</keyword>
<dbReference type="UniPathway" id="UPA00335"/>
<dbReference type="Gene3D" id="3.30.420.360">
    <property type="match status" value="1"/>
</dbReference>
<dbReference type="GO" id="GO:0016874">
    <property type="term" value="F:ligase activity"/>
    <property type="evidence" value="ECO:0007669"/>
    <property type="project" value="UniProtKB-UniRule"/>
</dbReference>
<proteinExistence type="inferred from homology"/>
<evidence type="ECO:0000256" key="5">
    <source>
        <dbReference type="ARBA" id="ARBA00022771"/>
    </source>
</evidence>
<keyword evidence="5" id="KW-0863">Zinc-finger</keyword>
<dbReference type="GO" id="GO:0003725">
    <property type="term" value="F:double-stranded RNA binding"/>
    <property type="evidence" value="ECO:0007669"/>
    <property type="project" value="InterPro"/>
</dbReference>
<dbReference type="PANTHER" id="PTHR42959">
    <property type="entry name" value="CARBAMOYLTRANSFERASE"/>
    <property type="match status" value="1"/>
</dbReference>
<evidence type="ECO:0000259" key="11">
    <source>
        <dbReference type="PROSITE" id="PS51163"/>
    </source>
</evidence>
<dbReference type="RefSeq" id="WP_271712382.1">
    <property type="nucleotide sequence ID" value="NZ_AP024169.1"/>
</dbReference>
<accession>A0A7R7ELT8</accession>
<comment type="similarity">
    <text evidence="2 8">Belongs to the carbamoyltransferase HypF family.</text>
</comment>
<evidence type="ECO:0000256" key="4">
    <source>
        <dbReference type="ARBA" id="ARBA00022723"/>
    </source>
</evidence>
<dbReference type="InterPro" id="IPR041440">
    <property type="entry name" value="HypF_C"/>
</dbReference>
<evidence type="ECO:0000256" key="6">
    <source>
        <dbReference type="ARBA" id="ARBA00022833"/>
    </source>
</evidence>
<feature type="domain" description="Acylphosphatase-like" evidence="10">
    <location>
        <begin position="5"/>
        <end position="93"/>
    </location>
</feature>
<keyword evidence="13" id="KW-1185">Reference proteome</keyword>
<dbReference type="Pfam" id="PF01300">
    <property type="entry name" value="Sua5_yciO_yrdC"/>
    <property type="match status" value="1"/>
</dbReference>
<feature type="active site" evidence="9">
    <location>
        <position position="20"/>
    </location>
</feature>
<dbReference type="PROSITE" id="PS51163">
    <property type="entry name" value="YRDC"/>
    <property type="match status" value="1"/>
</dbReference>
<dbReference type="Proteomes" id="UP000595897">
    <property type="component" value="Chromosome"/>
</dbReference>
<keyword evidence="4" id="KW-0479">Metal-binding</keyword>
<organism evidence="12 13">
    <name type="scientific">Anaeromicropila herbilytica</name>
    <dbReference type="NCBI Taxonomy" id="2785025"/>
    <lineage>
        <taxon>Bacteria</taxon>
        <taxon>Bacillati</taxon>
        <taxon>Bacillota</taxon>
        <taxon>Clostridia</taxon>
        <taxon>Lachnospirales</taxon>
        <taxon>Lachnospiraceae</taxon>
        <taxon>Anaeromicropila</taxon>
    </lineage>
</organism>
<keyword evidence="6" id="KW-0862">Zinc</keyword>
<dbReference type="InterPro" id="IPR036046">
    <property type="entry name" value="Acylphosphatase-like_dom_sf"/>
</dbReference>
<dbReference type="AlphaFoldDB" id="A0A7R7ELT8"/>
<feature type="active site" evidence="9">
    <location>
        <position position="38"/>
    </location>
</feature>
<dbReference type="Gene3D" id="3.30.110.120">
    <property type="match status" value="1"/>
</dbReference>
<comment type="catalytic activity">
    <reaction evidence="7">
        <text>C-terminal L-cysteinyl-[HypE protein] + carbamoyl phosphate + ATP + H2O = C-terminal S-carboxamide-L-cysteinyl-[HypE protein] + AMP + phosphate + diphosphate + H(+)</text>
        <dbReference type="Rhea" id="RHEA:55636"/>
        <dbReference type="Rhea" id="RHEA-COMP:14247"/>
        <dbReference type="Rhea" id="RHEA-COMP:14392"/>
        <dbReference type="ChEBI" id="CHEBI:15377"/>
        <dbReference type="ChEBI" id="CHEBI:15378"/>
        <dbReference type="ChEBI" id="CHEBI:30616"/>
        <dbReference type="ChEBI" id="CHEBI:33019"/>
        <dbReference type="ChEBI" id="CHEBI:43474"/>
        <dbReference type="ChEBI" id="CHEBI:58228"/>
        <dbReference type="ChEBI" id="CHEBI:76913"/>
        <dbReference type="ChEBI" id="CHEBI:139126"/>
        <dbReference type="ChEBI" id="CHEBI:456215"/>
    </reaction>
</comment>
<dbReference type="KEGG" id="ahb:bsdtb5_25400"/>
<dbReference type="InterPro" id="IPR051060">
    <property type="entry name" value="Carbamoyltrans_HypF-like"/>
</dbReference>
<evidence type="ECO:0000256" key="1">
    <source>
        <dbReference type="ARBA" id="ARBA00004711"/>
    </source>
</evidence>
<dbReference type="InterPro" id="IPR011125">
    <property type="entry name" value="Znf_HypF"/>
</dbReference>
<gene>
    <name evidence="12" type="primary">hypF</name>
    <name evidence="12" type="ORF">bsdtb5_25400</name>
</gene>
<comment type="pathway">
    <text evidence="1">Protein modification; [NiFe] hydrogenase maturation.</text>
</comment>
<evidence type="ECO:0000256" key="7">
    <source>
        <dbReference type="ARBA" id="ARBA00048220"/>
    </source>
</evidence>
<dbReference type="InterPro" id="IPR017945">
    <property type="entry name" value="DHBP_synth_RibB-like_a/b_dom"/>
</dbReference>
<dbReference type="InterPro" id="IPR001792">
    <property type="entry name" value="Acylphosphatase-like_dom"/>
</dbReference>
<dbReference type="GO" id="GO:0016743">
    <property type="term" value="F:carboxyl- or carbamoyltransferase activity"/>
    <property type="evidence" value="ECO:0007669"/>
    <property type="project" value="UniProtKB-UniRule"/>
</dbReference>
<comment type="catalytic activity">
    <reaction evidence="9">
        <text>an acyl phosphate + H2O = a carboxylate + phosphate + H(+)</text>
        <dbReference type="Rhea" id="RHEA:14965"/>
        <dbReference type="ChEBI" id="CHEBI:15377"/>
        <dbReference type="ChEBI" id="CHEBI:15378"/>
        <dbReference type="ChEBI" id="CHEBI:29067"/>
        <dbReference type="ChEBI" id="CHEBI:43474"/>
        <dbReference type="ChEBI" id="CHEBI:59918"/>
        <dbReference type="EC" id="3.6.1.7"/>
    </reaction>
</comment>